<evidence type="ECO:0000256" key="9">
    <source>
        <dbReference type="SAM" id="Phobius"/>
    </source>
</evidence>
<accession>A0ABW4J681</accession>
<evidence type="ECO:0000256" key="2">
    <source>
        <dbReference type="ARBA" id="ARBA00022448"/>
    </source>
</evidence>
<evidence type="ECO:0000256" key="7">
    <source>
        <dbReference type="ARBA" id="ARBA00023136"/>
    </source>
</evidence>
<protein>
    <recommendedName>
        <fullName evidence="8">Permease IIC component</fullName>
    </recommendedName>
</protein>
<evidence type="ECO:0000259" key="10">
    <source>
        <dbReference type="PROSITE" id="PS51105"/>
    </source>
</evidence>
<keyword evidence="2 8" id="KW-0813">Transport</keyword>
<feature type="transmembrane region" description="Helical" evidence="9">
    <location>
        <begin position="35"/>
        <end position="56"/>
    </location>
</feature>
<keyword evidence="3 8" id="KW-1003">Cell membrane</keyword>
<feature type="transmembrane region" description="Helical" evidence="9">
    <location>
        <begin position="156"/>
        <end position="178"/>
    </location>
</feature>
<evidence type="ECO:0000256" key="6">
    <source>
        <dbReference type="ARBA" id="ARBA00022989"/>
    </source>
</evidence>
<evidence type="ECO:0000313" key="11">
    <source>
        <dbReference type="EMBL" id="MFD1670477.1"/>
    </source>
</evidence>
<comment type="function">
    <text evidence="8">The phosphoenolpyruvate-dependent sugar phosphotransferase system (PTS), a major carbohydrate active -transport system, catalyzes the phosphorylation of incoming sugar substrates concomitant with their translocation across the cell membrane.</text>
</comment>
<dbReference type="InterPro" id="IPR051088">
    <property type="entry name" value="PTS_Sugar-EIIC/EIIB"/>
</dbReference>
<sequence length="449" mass="49992">MIFLRRCQKTKLFTRLPAIGLKFTRQIQNLNLYQALLQTFSTLFPFVLIGTLMQAIDLSIFEPDGFFASVYHIDTWLPFYDQITIPLLALTTITIYVTTLLGIFLFSRSLANLYHDDGQIVGGIALFVLLLLNFNYENINDMDFQNILSFNSYGFQNLFLSLVIGAAVAYSYHALIKLNRWLLPKRLQQLTRPTPIDRSLSAIIPVSIILLIAGIFSYLINLTSFGNINDLLYQLFSISLTAPKTYGAVILVSLWHNLLTFIGSPGPLNYLAQNINNAAGVANLNHALTTKNIFNVPYPVTLHTLYDTYGNFGGSGMSLALILVLLIVVKQSEYRQIAKFSLLPSLVNLNQPLLIGLPVFFNPILLIPYMLAPLASMTIAWLFTVLKWLPAAVYDVPGTTPGFLLGFLGTNGNPMALFVSALCLAVSGLIYYPFVKALVDLEATHENNL</sequence>
<dbReference type="InterPro" id="IPR004796">
    <property type="entry name" value="PTS_IIC_cello"/>
</dbReference>
<reference evidence="12" key="1">
    <citation type="journal article" date="2019" name="Int. J. Syst. Evol. Microbiol.">
        <title>The Global Catalogue of Microorganisms (GCM) 10K type strain sequencing project: providing services to taxonomists for standard genome sequencing and annotation.</title>
        <authorList>
            <consortium name="The Broad Institute Genomics Platform"/>
            <consortium name="The Broad Institute Genome Sequencing Center for Infectious Disease"/>
            <person name="Wu L."/>
            <person name="Ma J."/>
        </authorList>
    </citation>
    <scope>NUCLEOTIDE SEQUENCE [LARGE SCALE GENOMIC DNA]</scope>
    <source>
        <strain evidence="12">CCM 8896</strain>
    </source>
</reference>
<comment type="subcellular location">
    <subcellularLocation>
        <location evidence="1">Cell membrane</location>
        <topology evidence="1">Multi-pass membrane protein</topology>
    </subcellularLocation>
</comment>
<evidence type="ECO:0000256" key="3">
    <source>
        <dbReference type="ARBA" id="ARBA00022475"/>
    </source>
</evidence>
<dbReference type="PANTHER" id="PTHR33989">
    <property type="match status" value="1"/>
</dbReference>
<evidence type="ECO:0000256" key="4">
    <source>
        <dbReference type="ARBA" id="ARBA00022597"/>
    </source>
</evidence>
<feature type="transmembrane region" description="Helical" evidence="9">
    <location>
        <begin position="83"/>
        <end position="106"/>
    </location>
</feature>
<dbReference type="InterPro" id="IPR003352">
    <property type="entry name" value="PTS_EIIC"/>
</dbReference>
<keyword evidence="6 9" id="KW-1133">Transmembrane helix</keyword>
<dbReference type="EMBL" id="JBHTOP010000001">
    <property type="protein sequence ID" value="MFD1670477.1"/>
    <property type="molecule type" value="Genomic_DNA"/>
</dbReference>
<keyword evidence="4 8" id="KW-0762">Sugar transport</keyword>
<keyword evidence="12" id="KW-1185">Reference proteome</keyword>
<keyword evidence="5 9" id="KW-0812">Transmembrane</keyword>
<dbReference type="RefSeq" id="WP_318530792.1">
    <property type="nucleotide sequence ID" value="NZ_JBHTOP010000001.1"/>
</dbReference>
<evidence type="ECO:0000256" key="5">
    <source>
        <dbReference type="ARBA" id="ARBA00022692"/>
    </source>
</evidence>
<feature type="transmembrane region" description="Helical" evidence="9">
    <location>
        <begin position="374"/>
        <end position="394"/>
    </location>
</feature>
<name>A0ABW4J681_9LACO</name>
<proteinExistence type="predicted"/>
<dbReference type="Proteomes" id="UP001597267">
    <property type="component" value="Unassembled WGS sequence"/>
</dbReference>
<dbReference type="Pfam" id="PF02378">
    <property type="entry name" value="PTS_EIIC"/>
    <property type="match status" value="1"/>
</dbReference>
<feature type="transmembrane region" description="Helical" evidence="9">
    <location>
        <begin position="414"/>
        <end position="434"/>
    </location>
</feature>
<dbReference type="PIRSF" id="PIRSF006351">
    <property type="entry name" value="PTS_EIIC-Cellobiose"/>
    <property type="match status" value="1"/>
</dbReference>
<evidence type="ECO:0000256" key="8">
    <source>
        <dbReference type="PIRNR" id="PIRNR006351"/>
    </source>
</evidence>
<feature type="domain" description="PTS EIIC type-3" evidence="10">
    <location>
        <begin position="16"/>
        <end position="434"/>
    </location>
</feature>
<evidence type="ECO:0000313" key="12">
    <source>
        <dbReference type="Proteomes" id="UP001597267"/>
    </source>
</evidence>
<dbReference type="PROSITE" id="PS51105">
    <property type="entry name" value="PTS_EIIC_TYPE_3"/>
    <property type="match status" value="1"/>
</dbReference>
<evidence type="ECO:0000256" key="1">
    <source>
        <dbReference type="ARBA" id="ARBA00004651"/>
    </source>
</evidence>
<comment type="caution">
    <text evidence="11">The sequence shown here is derived from an EMBL/GenBank/DDBJ whole genome shotgun (WGS) entry which is preliminary data.</text>
</comment>
<organism evidence="11 12">
    <name type="scientific">Agrilactobacillus yilanensis</name>
    <dbReference type="NCBI Taxonomy" id="2485997"/>
    <lineage>
        <taxon>Bacteria</taxon>
        <taxon>Bacillati</taxon>
        <taxon>Bacillota</taxon>
        <taxon>Bacilli</taxon>
        <taxon>Lactobacillales</taxon>
        <taxon>Lactobacillaceae</taxon>
        <taxon>Agrilactobacillus</taxon>
    </lineage>
</organism>
<feature type="transmembrane region" description="Helical" evidence="9">
    <location>
        <begin position="309"/>
        <end position="329"/>
    </location>
</feature>
<keyword evidence="7 8" id="KW-0472">Membrane</keyword>
<gene>
    <name evidence="11" type="ORF">ACFQ5M_00030</name>
</gene>
<dbReference type="InterPro" id="IPR004501">
    <property type="entry name" value="PTS_EIIC_3"/>
</dbReference>
<dbReference type="PANTHER" id="PTHR33989:SF4">
    <property type="entry name" value="PTS SYSTEM N,N'-DIACETYLCHITOBIOSE-SPECIFIC EIIC COMPONENT"/>
    <property type="match status" value="1"/>
</dbReference>
<feature type="transmembrane region" description="Helical" evidence="9">
    <location>
        <begin position="118"/>
        <end position="136"/>
    </location>
</feature>
<feature type="transmembrane region" description="Helical" evidence="9">
    <location>
        <begin position="199"/>
        <end position="220"/>
    </location>
</feature>